<feature type="region of interest" description="Disordered" evidence="1">
    <location>
        <begin position="34"/>
        <end position="71"/>
    </location>
</feature>
<evidence type="ECO:0000313" key="4">
    <source>
        <dbReference type="Proteomes" id="UP001153050"/>
    </source>
</evidence>
<proteinExistence type="predicted"/>
<evidence type="ECO:0000259" key="2">
    <source>
        <dbReference type="Pfam" id="PF04986"/>
    </source>
</evidence>
<dbReference type="Proteomes" id="UP001153050">
    <property type="component" value="Unassembled WGS sequence"/>
</dbReference>
<organism evidence="3 4">
    <name type="scientific">Mesorhizobium escarrei</name>
    <dbReference type="NCBI Taxonomy" id="666018"/>
    <lineage>
        <taxon>Bacteria</taxon>
        <taxon>Pseudomonadati</taxon>
        <taxon>Pseudomonadota</taxon>
        <taxon>Alphaproteobacteria</taxon>
        <taxon>Hyphomicrobiales</taxon>
        <taxon>Phyllobacteriaceae</taxon>
        <taxon>Mesorhizobium</taxon>
    </lineage>
</organism>
<reference evidence="3 4" key="1">
    <citation type="submission" date="2022-03" db="EMBL/GenBank/DDBJ databases">
        <authorList>
            <person name="Brunel B."/>
        </authorList>
    </citation>
    <scope>NUCLEOTIDE SEQUENCE [LARGE SCALE GENOMIC DNA]</scope>
    <source>
        <strain evidence="3">STM5069sample</strain>
    </source>
</reference>
<feature type="compositionally biased region" description="Basic and acidic residues" evidence="1">
    <location>
        <begin position="42"/>
        <end position="51"/>
    </location>
</feature>
<sequence>MAPLRRKNWFVNAKPPFAGPQAVLAYLSRYHPPCRDLQQPPDRARRDRRDVPLQGLPPQLQRAIPDHDARSGRVHPPFLLHILPKGFHRIRNYGLLASAPPRPAWHALANFLPHPSLRPNAAQPAMPMLLPRPIGDRHVRAAAAG</sequence>
<accession>A0ABN8KH58</accession>
<dbReference type="InterPro" id="IPR007069">
    <property type="entry name" value="Transposase_32"/>
</dbReference>
<keyword evidence="4" id="KW-1185">Reference proteome</keyword>
<dbReference type="EMBL" id="CAKXZT010000191">
    <property type="protein sequence ID" value="CAH2409604.1"/>
    <property type="molecule type" value="Genomic_DNA"/>
</dbReference>
<evidence type="ECO:0000313" key="3">
    <source>
        <dbReference type="EMBL" id="CAH2409604.1"/>
    </source>
</evidence>
<gene>
    <name evidence="3" type="ORF">MES5069_900005</name>
</gene>
<feature type="domain" description="Transposase IS801/IS1294" evidence="2">
    <location>
        <begin position="78"/>
        <end position="99"/>
    </location>
</feature>
<name>A0ABN8KH58_9HYPH</name>
<protein>
    <recommendedName>
        <fullName evidence="2">Transposase IS801/IS1294 domain-containing protein</fullName>
    </recommendedName>
</protein>
<dbReference type="Pfam" id="PF04986">
    <property type="entry name" value="Y2_Tnp"/>
    <property type="match status" value="1"/>
</dbReference>
<evidence type="ECO:0000256" key="1">
    <source>
        <dbReference type="SAM" id="MobiDB-lite"/>
    </source>
</evidence>
<comment type="caution">
    <text evidence="3">The sequence shown here is derived from an EMBL/GenBank/DDBJ whole genome shotgun (WGS) entry which is preliminary data.</text>
</comment>